<sequence length="57" mass="6333">MTCGPVDTLLMYNVIIPAIKEPRITDQTNDTRKPYEQPIVLVGPTSAEPSQLSPKHQ</sequence>
<dbReference type="Proteomes" id="UP000008854">
    <property type="component" value="Unassembled WGS sequence"/>
</dbReference>
<proteinExistence type="predicted"/>
<name>G4VAV3_SCHMA</name>
<dbReference type="InParanoid" id="G4VAV3"/>
<dbReference type="AlphaFoldDB" id="G4VAV3"/>
<keyword evidence="1" id="KW-1185">Reference proteome</keyword>
<protein>
    <submittedName>
        <fullName evidence="2">Smp_200160</fullName>
    </submittedName>
</protein>
<reference evidence="2" key="2">
    <citation type="submission" date="2018-12" db="UniProtKB">
        <authorList>
            <consortium name="WormBaseParasite"/>
        </authorList>
    </citation>
    <scope>IDENTIFICATION</scope>
    <source>
        <strain evidence="2">Puerto Rican</strain>
    </source>
</reference>
<dbReference type="CTD" id="29830385"/>
<dbReference type="KEGG" id="smm:Smp_200160"/>
<accession>G4VAV3</accession>
<organism evidence="1 2">
    <name type="scientific">Schistosoma mansoni</name>
    <name type="common">Blood fluke</name>
    <dbReference type="NCBI Taxonomy" id="6183"/>
    <lineage>
        <taxon>Eukaryota</taxon>
        <taxon>Metazoa</taxon>
        <taxon>Spiralia</taxon>
        <taxon>Lophotrochozoa</taxon>
        <taxon>Platyhelminthes</taxon>
        <taxon>Trematoda</taxon>
        <taxon>Digenea</taxon>
        <taxon>Strigeidida</taxon>
        <taxon>Schistosomatoidea</taxon>
        <taxon>Schistosomatidae</taxon>
        <taxon>Schistosoma</taxon>
    </lineage>
</organism>
<dbReference type="HOGENOM" id="CLU_2998968_0_0_1"/>
<reference evidence="1" key="1">
    <citation type="journal article" date="2012" name="PLoS Negl. Trop. Dis.">
        <title>A systematically improved high quality genome and transcriptome of the human blood fluke Schistosoma mansoni.</title>
        <authorList>
            <person name="Protasio A.V."/>
            <person name="Tsai I.J."/>
            <person name="Babbage A."/>
            <person name="Nichol S."/>
            <person name="Hunt M."/>
            <person name="Aslett M.A."/>
            <person name="De Silva N."/>
            <person name="Velarde G.S."/>
            <person name="Anderson T.J."/>
            <person name="Clark R.C."/>
            <person name="Davidson C."/>
            <person name="Dillon G.P."/>
            <person name="Holroyd N.E."/>
            <person name="LoVerde P.T."/>
            <person name="Lloyd C."/>
            <person name="McQuillan J."/>
            <person name="Oliveira G."/>
            <person name="Otto T.D."/>
            <person name="Parker-Manuel S.J."/>
            <person name="Quail M.A."/>
            <person name="Wilson R.A."/>
            <person name="Zerlotini A."/>
            <person name="Dunne D.W."/>
            <person name="Berriman M."/>
        </authorList>
    </citation>
    <scope>NUCLEOTIDE SEQUENCE [LARGE SCALE GENOMIC DNA]</scope>
    <source>
        <strain evidence="1">Puerto Rican</strain>
    </source>
</reference>
<dbReference type="GeneID" id="29830385"/>
<dbReference type="RefSeq" id="XP_018649406.1">
    <property type="nucleotide sequence ID" value="XM_018795056.1"/>
</dbReference>
<evidence type="ECO:0000313" key="2">
    <source>
        <dbReference type="WBParaSite" id="Smp_200160.1"/>
    </source>
</evidence>
<evidence type="ECO:0000313" key="1">
    <source>
        <dbReference type="Proteomes" id="UP000008854"/>
    </source>
</evidence>
<dbReference type="WBParaSite" id="Smp_200160.1">
    <property type="protein sequence ID" value="Smp_200160.1"/>
    <property type="gene ID" value="Smp_200160"/>
</dbReference>